<proteinExistence type="inferred from homology"/>
<keyword evidence="7 8" id="KW-0802">TPR repeat</keyword>
<dbReference type="InterPro" id="IPR029489">
    <property type="entry name" value="OGT/SEC/SPY_C"/>
</dbReference>
<keyword evidence="5" id="KW-0808">Transferase</keyword>
<evidence type="ECO:0000256" key="8">
    <source>
        <dbReference type="PROSITE-ProRule" id="PRU00339"/>
    </source>
</evidence>
<dbReference type="Proteomes" id="UP000182060">
    <property type="component" value="Chromosome"/>
</dbReference>
<feature type="repeat" description="TPR" evidence="8">
    <location>
        <begin position="82"/>
        <end position="115"/>
    </location>
</feature>
<dbReference type="GO" id="GO:0097363">
    <property type="term" value="F:protein O-acetylglucosaminyltransferase activity"/>
    <property type="evidence" value="ECO:0007669"/>
    <property type="project" value="UniProtKB-EC"/>
</dbReference>
<dbReference type="SUPFAM" id="SSF53756">
    <property type="entry name" value="UDP-Glycosyltransferase/glycogen phosphorylase"/>
    <property type="match status" value="1"/>
</dbReference>
<evidence type="ECO:0000256" key="2">
    <source>
        <dbReference type="ARBA" id="ARBA00005386"/>
    </source>
</evidence>
<comment type="pathway">
    <text evidence="1">Protein modification; protein glycosylation.</text>
</comment>
<keyword evidence="4" id="KW-0328">Glycosyltransferase</keyword>
<dbReference type="Pfam" id="PF14559">
    <property type="entry name" value="TPR_19"/>
    <property type="match status" value="1"/>
</dbReference>
<evidence type="ECO:0000313" key="10">
    <source>
        <dbReference type="EMBL" id="APC00454.1"/>
    </source>
</evidence>
<name>A0AAC9IPL4_9BURK</name>
<dbReference type="SMART" id="SM00028">
    <property type="entry name" value="TPR"/>
    <property type="match status" value="6"/>
</dbReference>
<dbReference type="SUPFAM" id="SSF48452">
    <property type="entry name" value="TPR-like"/>
    <property type="match status" value="2"/>
</dbReference>
<feature type="repeat" description="TPR" evidence="8">
    <location>
        <begin position="48"/>
        <end position="81"/>
    </location>
</feature>
<dbReference type="EC" id="2.4.1.255" evidence="3"/>
<evidence type="ECO:0000256" key="5">
    <source>
        <dbReference type="ARBA" id="ARBA00022679"/>
    </source>
</evidence>
<evidence type="ECO:0000256" key="1">
    <source>
        <dbReference type="ARBA" id="ARBA00004922"/>
    </source>
</evidence>
<feature type="repeat" description="TPR" evidence="8">
    <location>
        <begin position="184"/>
        <end position="217"/>
    </location>
</feature>
<evidence type="ECO:0000256" key="4">
    <source>
        <dbReference type="ARBA" id="ARBA00022676"/>
    </source>
</evidence>
<gene>
    <name evidence="10" type="ORF">AOC25_01870</name>
</gene>
<evidence type="ECO:0000256" key="3">
    <source>
        <dbReference type="ARBA" id="ARBA00011970"/>
    </source>
</evidence>
<reference evidence="10" key="1">
    <citation type="journal article" date="2017" name="Appl. Environ. Microbiol.">
        <title>Microdiversification of a pelagic Polynucleobacter species is mainly driven by acquisition of genomic islands from a partially interspecific gene pool.</title>
        <authorList>
            <person name="Hoetzinger M."/>
            <person name="Hahn M.W."/>
            <person name="Jezberova J."/>
            <person name="Schmidt J."/>
            <person name="Koll U."/>
        </authorList>
    </citation>
    <scope>NUCLEOTIDE SEQUENCE</scope>
    <source>
        <strain evidence="10">MWH-RechtKol4</strain>
    </source>
</reference>
<sequence>MNQIEQAGQDKASTNALLQKAVALHQEGKLSDANAIYESILQSEPGHFDALQLLGAIAVQTQNYERAIAILSQVLKLQPNYVPALNNYGIALHELKQFEQALVNYQQAIALAPNYAHAHFNLANTLYELKYFDRALASYQQAIAIWPNYSQAHCNRGNALQKLSRFDQALAAYELSISIEPACALNHFNRGKLLERLNRLEEALVSYQRALELDSEFEFLPGIIAHMKMQLCDWQDFDHHLQLVRQKNGRLEKATLPFGFLALIDAPSEHLQCAQTYANTKFPENHKLGLIPKRNKKSKIRIGYFSADFRTHALLTLICEMLELHNKNLFEIIAFSCGPKDNSSMRLRASQAFDQFIDIDNLSDTQAAQLARQLEIDIAVDLSGHTNFTRPGIFALRAAPIQVNYLGFAGTMGADYVDYIVADPVLIPQSAQVHFSEKVVYLPHTYQANDRKNTIADRLFTRSELGLPEHAFVFCSFNAPYKILPDTFASWMRILGKVPGSVLWLIQAAPSVKKHLRQEAAKHGIEANRLVFAPRMGMAEHLSRHRQADLFLDTFPYTAHTTASNALWVGLPVLTLMGQSFASRVGASLLNAIHLPELITHSMAQYESLAIELASNLDKLGAIRSKLAAHRSCTPLFDTPLFTQHLEQAYRQMYDRYQADLAPDHIYVHSLNSIANPLGDID</sequence>
<dbReference type="Gene3D" id="3.40.50.2000">
    <property type="entry name" value="Glycogen Phosphorylase B"/>
    <property type="match status" value="1"/>
</dbReference>
<keyword evidence="6" id="KW-0677">Repeat</keyword>
<organism evidence="10 11">
    <name type="scientific">Polynucleobacter asymbioticus</name>
    <dbReference type="NCBI Taxonomy" id="576611"/>
    <lineage>
        <taxon>Bacteria</taxon>
        <taxon>Pseudomonadati</taxon>
        <taxon>Pseudomonadota</taxon>
        <taxon>Betaproteobacteria</taxon>
        <taxon>Burkholderiales</taxon>
        <taxon>Burkholderiaceae</taxon>
        <taxon>Polynucleobacter</taxon>
    </lineage>
</organism>
<dbReference type="PANTHER" id="PTHR44366:SF1">
    <property type="entry name" value="UDP-N-ACETYLGLUCOSAMINE--PEPTIDE N-ACETYLGLUCOSAMINYLTRANSFERASE 110 KDA SUBUNIT"/>
    <property type="match status" value="1"/>
</dbReference>
<dbReference type="InterPro" id="IPR037919">
    <property type="entry name" value="OGT"/>
</dbReference>
<feature type="repeat" description="TPR" evidence="8">
    <location>
        <begin position="150"/>
        <end position="183"/>
    </location>
</feature>
<dbReference type="Gene3D" id="1.25.40.10">
    <property type="entry name" value="Tetratricopeptide repeat domain"/>
    <property type="match status" value="3"/>
</dbReference>
<dbReference type="Pfam" id="PF13844">
    <property type="entry name" value="Glyco_transf_41"/>
    <property type="match status" value="2"/>
</dbReference>
<dbReference type="Pfam" id="PF13414">
    <property type="entry name" value="TPR_11"/>
    <property type="match status" value="1"/>
</dbReference>
<dbReference type="InterPro" id="IPR019734">
    <property type="entry name" value="TPR_rpt"/>
</dbReference>
<dbReference type="PROSITE" id="PS50005">
    <property type="entry name" value="TPR"/>
    <property type="match status" value="5"/>
</dbReference>
<dbReference type="AlphaFoldDB" id="A0AAC9IPL4"/>
<dbReference type="GO" id="GO:0006493">
    <property type="term" value="P:protein O-linked glycosylation"/>
    <property type="evidence" value="ECO:0007669"/>
    <property type="project" value="InterPro"/>
</dbReference>
<evidence type="ECO:0000313" key="11">
    <source>
        <dbReference type="Proteomes" id="UP000182060"/>
    </source>
</evidence>
<dbReference type="PANTHER" id="PTHR44366">
    <property type="entry name" value="UDP-N-ACETYLGLUCOSAMINE--PEPTIDE N-ACETYLGLUCOSAMINYLTRANSFERASE 110 KDA SUBUNIT"/>
    <property type="match status" value="1"/>
</dbReference>
<feature type="domain" description="O-GlcNAc transferase C-terminal" evidence="9">
    <location>
        <begin position="460"/>
        <end position="646"/>
    </location>
</feature>
<dbReference type="Pfam" id="PF00515">
    <property type="entry name" value="TPR_1"/>
    <property type="match status" value="2"/>
</dbReference>
<feature type="repeat" description="TPR" evidence="8">
    <location>
        <begin position="116"/>
        <end position="149"/>
    </location>
</feature>
<dbReference type="EMBL" id="CP015017">
    <property type="protein sequence ID" value="APC00454.1"/>
    <property type="molecule type" value="Genomic_DNA"/>
</dbReference>
<comment type="similarity">
    <text evidence="2">Belongs to the glycosyltransferase 41 family. O-GlcNAc transferase subfamily.</text>
</comment>
<dbReference type="InterPro" id="IPR011990">
    <property type="entry name" value="TPR-like_helical_dom_sf"/>
</dbReference>
<evidence type="ECO:0000259" key="9">
    <source>
        <dbReference type="Pfam" id="PF13844"/>
    </source>
</evidence>
<dbReference type="RefSeq" id="WP_081354804.1">
    <property type="nucleotide sequence ID" value="NZ_CP015016.1"/>
</dbReference>
<evidence type="ECO:0000256" key="6">
    <source>
        <dbReference type="ARBA" id="ARBA00022737"/>
    </source>
</evidence>
<feature type="domain" description="O-GlcNAc transferase C-terminal" evidence="9">
    <location>
        <begin position="232"/>
        <end position="454"/>
    </location>
</feature>
<accession>A0AAC9IPL4</accession>
<protein>
    <recommendedName>
        <fullName evidence="3">protein O-GlcNAc transferase</fullName>
        <ecNumber evidence="3">2.4.1.255</ecNumber>
    </recommendedName>
</protein>
<evidence type="ECO:0000256" key="7">
    <source>
        <dbReference type="ARBA" id="ARBA00022803"/>
    </source>
</evidence>
<dbReference type="Gene3D" id="3.40.50.11380">
    <property type="match status" value="1"/>
</dbReference>